<evidence type="ECO:0000313" key="4">
    <source>
        <dbReference type="Proteomes" id="UP000245207"/>
    </source>
</evidence>
<protein>
    <submittedName>
        <fullName evidence="3">DnaJ domain-containing protein</fullName>
    </submittedName>
</protein>
<dbReference type="PANTHER" id="PTHR34835:SF90">
    <property type="entry name" value="AMINOTRANSFERASE-LIKE PLANT MOBILE DOMAIN-CONTAINING PROTEIN"/>
    <property type="match status" value="1"/>
</dbReference>
<gene>
    <name evidence="3" type="ORF">CTI12_AA071790</name>
</gene>
<sequence length="616" mass="70510">MEVWWWQCERGKGKREEGKIESSSTRLHVDLLELCSDVNRPNSCGLFRASKGGRQVFQQDSLLYLVKAELNGKNGFNIYPREKKIWVLKNKEDTMLTLSDLNASDCSIVEVVKSNGDFISVLSLSGVPGYKSVFRAPEIQNSKAKKVMEIPFADSKRFFCCVPAFLLTVEQDGRLNGSWELDLAEFPEPRRSNRLKANENEGEGEAEEKELTLEEANEGEEVDLLQSRSRVNEPENIAAAERSLKRFEDRAAKKGKDAKTMGKSYSPGDGDFVQDAFIVKSTAISKALTDDQKEAVINLGFGSLVEFDISAMPSRLGYWLLERFYAETGILNVFDKSIQVTPELVQQTFGLPMGIYKVELCDVLKERANTVYKDWKKQFGGKTRIKTGDLVELIKKQIRKNDAERKFQMNFLVLFATVLGRVSSMGTVNLSFIPSLHSLENVKEMNWCQYLLNYLKSSKINWSGGKKHFYGPLLLLELIFANSVLKNPKIPAFEYWKTDKITELDEMMFGKERKRKVEEEDEEDDVEEEEIHDVPEVEEEVIQNVPEQSNKPKFTRKLIQKLRTPEKENDKAIETEMNDGQQGLQMMEERHLVDELNQQMLAVIPDEEDNILIKKN</sequence>
<evidence type="ECO:0000256" key="1">
    <source>
        <dbReference type="SAM" id="MobiDB-lite"/>
    </source>
</evidence>
<dbReference type="PANTHER" id="PTHR34835">
    <property type="entry name" value="OS07G0283600 PROTEIN-RELATED"/>
    <property type="match status" value="1"/>
</dbReference>
<feature type="compositionally biased region" description="Acidic residues" evidence="1">
    <location>
        <begin position="200"/>
        <end position="223"/>
    </location>
</feature>
<proteinExistence type="predicted"/>
<dbReference type="EMBL" id="PKPP01000399">
    <property type="protein sequence ID" value="PWA93273.1"/>
    <property type="molecule type" value="Genomic_DNA"/>
</dbReference>
<organism evidence="3 4">
    <name type="scientific">Artemisia annua</name>
    <name type="common">Sweet wormwood</name>
    <dbReference type="NCBI Taxonomy" id="35608"/>
    <lineage>
        <taxon>Eukaryota</taxon>
        <taxon>Viridiplantae</taxon>
        <taxon>Streptophyta</taxon>
        <taxon>Embryophyta</taxon>
        <taxon>Tracheophyta</taxon>
        <taxon>Spermatophyta</taxon>
        <taxon>Magnoliopsida</taxon>
        <taxon>eudicotyledons</taxon>
        <taxon>Gunneridae</taxon>
        <taxon>Pentapetalae</taxon>
        <taxon>asterids</taxon>
        <taxon>campanulids</taxon>
        <taxon>Asterales</taxon>
        <taxon>Asteraceae</taxon>
        <taxon>Asteroideae</taxon>
        <taxon>Anthemideae</taxon>
        <taxon>Artemisiinae</taxon>
        <taxon>Artemisia</taxon>
    </lineage>
</organism>
<accession>A0A2U1Q5M2</accession>
<feature type="domain" description="DUF3444" evidence="2">
    <location>
        <begin position="25"/>
        <end position="170"/>
    </location>
</feature>
<dbReference type="Pfam" id="PF11926">
    <property type="entry name" value="DUF3444"/>
    <property type="match status" value="1"/>
</dbReference>
<keyword evidence="4" id="KW-1185">Reference proteome</keyword>
<evidence type="ECO:0000313" key="3">
    <source>
        <dbReference type="EMBL" id="PWA93273.1"/>
    </source>
</evidence>
<dbReference type="InterPro" id="IPR024593">
    <property type="entry name" value="DUF3444"/>
</dbReference>
<dbReference type="Proteomes" id="UP000245207">
    <property type="component" value="Unassembled WGS sequence"/>
</dbReference>
<feature type="region of interest" description="Disordered" evidence="1">
    <location>
        <begin position="192"/>
        <end position="226"/>
    </location>
</feature>
<reference evidence="3 4" key="1">
    <citation type="journal article" date="2018" name="Mol. Plant">
        <title>The genome of Artemisia annua provides insight into the evolution of Asteraceae family and artemisinin biosynthesis.</title>
        <authorList>
            <person name="Shen Q."/>
            <person name="Zhang L."/>
            <person name="Liao Z."/>
            <person name="Wang S."/>
            <person name="Yan T."/>
            <person name="Shi P."/>
            <person name="Liu M."/>
            <person name="Fu X."/>
            <person name="Pan Q."/>
            <person name="Wang Y."/>
            <person name="Lv Z."/>
            <person name="Lu X."/>
            <person name="Zhang F."/>
            <person name="Jiang W."/>
            <person name="Ma Y."/>
            <person name="Chen M."/>
            <person name="Hao X."/>
            <person name="Li L."/>
            <person name="Tang Y."/>
            <person name="Lv G."/>
            <person name="Zhou Y."/>
            <person name="Sun X."/>
            <person name="Brodelius P.E."/>
            <person name="Rose J.K.C."/>
            <person name="Tang K."/>
        </authorList>
    </citation>
    <scope>NUCLEOTIDE SEQUENCE [LARGE SCALE GENOMIC DNA]</scope>
    <source>
        <strain evidence="4">cv. Huhao1</strain>
        <tissue evidence="3">Leaf</tissue>
    </source>
</reference>
<evidence type="ECO:0000259" key="2">
    <source>
        <dbReference type="Pfam" id="PF11926"/>
    </source>
</evidence>
<dbReference type="OrthoDB" id="1001981at2759"/>
<comment type="caution">
    <text evidence="3">The sequence shown here is derived from an EMBL/GenBank/DDBJ whole genome shotgun (WGS) entry which is preliminary data.</text>
</comment>
<name>A0A2U1Q5M2_ARTAN</name>
<dbReference type="AlphaFoldDB" id="A0A2U1Q5M2"/>